<dbReference type="AlphaFoldDB" id="A0AA88IAY9"/>
<dbReference type="EMBL" id="JAVRJZ010000007">
    <property type="protein sequence ID" value="KAK2720856.1"/>
    <property type="molecule type" value="Genomic_DNA"/>
</dbReference>
<evidence type="ECO:0000313" key="1">
    <source>
        <dbReference type="EMBL" id="KAK2720856.1"/>
    </source>
</evidence>
<sequence length="108" mass="12211">MSSLCIGFTSVPLWVMYGEFWGSSWVGRMVLSAGRSVQSAELHSRFMGWGRVSIGGYLQGFVVRDNRELLDTGIDSPYRYFVLVEMYEAKKNSIKFLLYLQVVLLGGV</sequence>
<protein>
    <submittedName>
        <fullName evidence="1">Uncharacterized protein</fullName>
    </submittedName>
</protein>
<dbReference type="Proteomes" id="UP001187531">
    <property type="component" value="Unassembled WGS sequence"/>
</dbReference>
<reference evidence="1" key="1">
    <citation type="submission" date="2023-07" db="EMBL/GenBank/DDBJ databases">
        <title>Chromosome-level genome assembly of Artemia franciscana.</title>
        <authorList>
            <person name="Jo E."/>
        </authorList>
    </citation>
    <scope>NUCLEOTIDE SEQUENCE</scope>
    <source>
        <tissue evidence="1">Whole body</tissue>
    </source>
</reference>
<proteinExistence type="predicted"/>
<organism evidence="1 2">
    <name type="scientific">Artemia franciscana</name>
    <name type="common">Brine shrimp</name>
    <name type="synonym">Artemia sanfranciscana</name>
    <dbReference type="NCBI Taxonomy" id="6661"/>
    <lineage>
        <taxon>Eukaryota</taxon>
        <taxon>Metazoa</taxon>
        <taxon>Ecdysozoa</taxon>
        <taxon>Arthropoda</taxon>
        <taxon>Crustacea</taxon>
        <taxon>Branchiopoda</taxon>
        <taxon>Anostraca</taxon>
        <taxon>Artemiidae</taxon>
        <taxon>Artemia</taxon>
    </lineage>
</organism>
<comment type="caution">
    <text evidence="1">The sequence shown here is derived from an EMBL/GenBank/DDBJ whole genome shotgun (WGS) entry which is preliminary data.</text>
</comment>
<gene>
    <name evidence="1" type="ORF">QYM36_004663</name>
</gene>
<keyword evidence="2" id="KW-1185">Reference proteome</keyword>
<evidence type="ECO:0000313" key="2">
    <source>
        <dbReference type="Proteomes" id="UP001187531"/>
    </source>
</evidence>
<accession>A0AA88IAY9</accession>
<name>A0AA88IAY9_ARTSF</name>